<feature type="signal peptide" evidence="1">
    <location>
        <begin position="1"/>
        <end position="21"/>
    </location>
</feature>
<proteinExistence type="predicted"/>
<dbReference type="InterPro" id="IPR029045">
    <property type="entry name" value="ClpP/crotonase-like_dom_sf"/>
</dbReference>
<sequence>MAHRVLPAALWLIQCRFTTAAATTESGFDNSCLALSTYNSSRFPESFVRPSEINACMAEIAMNKTAAQDLLKGMDEMLDLYSYEGYTANSHNAQLPLHVDIRSGLQNFRDTLDQYRSLPEFTRKVTGLVNSLYDGHTVLAADCSGRISYDAFLPLSYHRRNDESPPKVYVHPDYDQFLLDRKINRTEQFDLQKSLAGAEVLAIDGQEVERYLTDLVSNTDILFGNIDPQTRWNQLFVNLRGHPTPRLGYGVALTSLSRAFVDKDDLNVSVLFANDTRAEIVLPWLGTVDSDYSKVKEVIQFKEYYTKYVCMAGNSTLLLASLKKETAMGSRARAVDLETVHRQNRRRKYPWDQEYDLVRDAPLAALRLEDKHDRAHSDNGTVLASAKSTIPGPRSQLELLANVDSGFQIYHFRDTTVGVVYYTNFADDDEHKAINSTKRGERYHDRYARDMAKGLQELKRRGVDTLLMDVSGNNGGQTELGSLAMLSLFPATYPGFGSVLRTNQEMRSFVDGSDYPGGFSAADGQRYRSYADLFASNNRTYSINGGNFTYTQLSVDNLIDHRAWPIIGNATFPQSNLFSPKDMMIVSNGKCASTCAQLTMYYQDVHGIKSAGFGGMPNSSHLLQTVGGVRGAQVVDMLDEDPSQNMYNFTMKVSQLTINFRSAIHYQARIPTEYVTRNVDFPYHHTRETYNSFENTWRLVAMKHFPRAMSRLPTRRQIATWRPLVEYPVGWFDGVQQLQSAMDKPGEEVFPKKSERADMIV</sequence>
<evidence type="ECO:0000259" key="2">
    <source>
        <dbReference type="Pfam" id="PF23658"/>
    </source>
</evidence>
<feature type="domain" description="CPAF-like PDZ" evidence="2">
    <location>
        <begin position="161"/>
        <end position="280"/>
    </location>
</feature>
<accession>R4XBP9</accession>
<organism evidence="3 4">
    <name type="scientific">Taphrina deformans (strain PYCC 5710 / ATCC 11124 / CBS 356.35 / IMI 108563 / JCM 9778 / NBRC 8474)</name>
    <name type="common">Peach leaf curl fungus</name>
    <name type="synonym">Lalaria deformans</name>
    <dbReference type="NCBI Taxonomy" id="1097556"/>
    <lineage>
        <taxon>Eukaryota</taxon>
        <taxon>Fungi</taxon>
        <taxon>Dikarya</taxon>
        <taxon>Ascomycota</taxon>
        <taxon>Taphrinomycotina</taxon>
        <taxon>Taphrinomycetes</taxon>
        <taxon>Taphrinales</taxon>
        <taxon>Taphrinaceae</taxon>
        <taxon>Taphrina</taxon>
    </lineage>
</organism>
<dbReference type="Pfam" id="PF23658">
    <property type="entry name" value="PDZ_CPAF_rel"/>
    <property type="match status" value="1"/>
</dbReference>
<comment type="caution">
    <text evidence="3">The sequence shown here is derived from an EMBL/GenBank/DDBJ whole genome shotgun (WGS) entry which is preliminary data.</text>
</comment>
<evidence type="ECO:0000313" key="3">
    <source>
        <dbReference type="EMBL" id="CCG83290.1"/>
    </source>
</evidence>
<dbReference type="InterPro" id="IPR052766">
    <property type="entry name" value="S41A_metabolite_peptidase"/>
</dbReference>
<dbReference type="AlphaFoldDB" id="R4XBP9"/>
<dbReference type="EMBL" id="CAHR02000134">
    <property type="protein sequence ID" value="CCG83290.1"/>
    <property type="molecule type" value="Genomic_DNA"/>
</dbReference>
<dbReference type="PANTHER" id="PTHR37049">
    <property type="entry name" value="PEPTIDASE S41 FAMILY PROTEIN"/>
    <property type="match status" value="1"/>
</dbReference>
<evidence type="ECO:0000256" key="1">
    <source>
        <dbReference type="SAM" id="SignalP"/>
    </source>
</evidence>
<feature type="chain" id="PRO_5004373209" description="CPAF-like PDZ domain-containing protein" evidence="1">
    <location>
        <begin position="22"/>
        <end position="761"/>
    </location>
</feature>
<protein>
    <recommendedName>
        <fullName evidence="2">CPAF-like PDZ domain-containing protein</fullName>
    </recommendedName>
</protein>
<gene>
    <name evidence="3" type="ORF">TAPDE_003425</name>
</gene>
<dbReference type="OrthoDB" id="27214at2759"/>
<reference evidence="3 4" key="1">
    <citation type="journal article" date="2013" name="MBio">
        <title>Genome sequencing of the plant pathogen Taphrina deformans, the causal agent of peach leaf curl.</title>
        <authorList>
            <person name="Cisse O.H."/>
            <person name="Almeida J.M.G.C.F."/>
            <person name="Fonseca A."/>
            <person name="Kumar A.A."/>
            <person name="Salojaervi J."/>
            <person name="Overmyer K."/>
            <person name="Hauser P.M."/>
            <person name="Pagni M."/>
        </authorList>
    </citation>
    <scope>NUCLEOTIDE SEQUENCE [LARGE SCALE GENOMIC DNA]</scope>
    <source>
        <strain evidence="4">PYCC 5710 / ATCC 11124 / CBS 356.35 / IMI 108563 / JCM 9778 / NBRC 8474</strain>
    </source>
</reference>
<evidence type="ECO:0000313" key="4">
    <source>
        <dbReference type="Proteomes" id="UP000013776"/>
    </source>
</evidence>
<keyword evidence="1" id="KW-0732">Signal</keyword>
<dbReference type="VEuPathDB" id="FungiDB:TAPDE_003425"/>
<dbReference type="PANTHER" id="PTHR37049:SF4">
    <property type="entry name" value="RHODANESE DOMAIN-CONTAINING PROTEIN"/>
    <property type="match status" value="1"/>
</dbReference>
<dbReference type="Proteomes" id="UP000013776">
    <property type="component" value="Unassembled WGS sequence"/>
</dbReference>
<dbReference type="SUPFAM" id="SSF52096">
    <property type="entry name" value="ClpP/crotonase"/>
    <property type="match status" value="1"/>
</dbReference>
<keyword evidence="4" id="KW-1185">Reference proteome</keyword>
<dbReference type="InterPro" id="IPR056186">
    <property type="entry name" value="PDZ_CPAF-rel"/>
</dbReference>
<dbReference type="eggNOG" id="ENOG502RS1T">
    <property type="taxonomic scope" value="Eukaryota"/>
</dbReference>
<dbReference type="Gene3D" id="3.90.226.10">
    <property type="entry name" value="2-enoyl-CoA Hydratase, Chain A, domain 1"/>
    <property type="match status" value="1"/>
</dbReference>
<name>R4XBP9_TAPDE</name>
<dbReference type="STRING" id="1097556.R4XBP9"/>